<dbReference type="InterPro" id="IPR000600">
    <property type="entry name" value="ROK"/>
</dbReference>
<comment type="similarity">
    <text evidence="1">Belongs to the ROK (NagC/XylR) family.</text>
</comment>
<dbReference type="Gene3D" id="3.30.420.40">
    <property type="match status" value="2"/>
</dbReference>
<keyword evidence="2" id="KW-0808">Transferase</keyword>
<dbReference type="Pfam" id="PF00480">
    <property type="entry name" value="ROK"/>
    <property type="match status" value="1"/>
</dbReference>
<dbReference type="Proteomes" id="UP000198564">
    <property type="component" value="Unassembled WGS sequence"/>
</dbReference>
<dbReference type="RefSeq" id="WP_091632738.1">
    <property type="nucleotide sequence ID" value="NZ_FNYW01000003.1"/>
</dbReference>
<dbReference type="PANTHER" id="PTHR18964:SF170">
    <property type="entry name" value="SUGAR KINASE"/>
    <property type="match status" value="1"/>
</dbReference>
<dbReference type="PANTHER" id="PTHR18964">
    <property type="entry name" value="ROK (REPRESSOR, ORF, KINASE) FAMILY"/>
    <property type="match status" value="1"/>
</dbReference>
<sequence>MNYAIALDIGGTKIAAGLINELGEVSAYEKLPSKTGDKESMFKQVVAAIDAIFAQSDAVKENIIGIGVGLPGKVDRENGVAVFQNNLPWTNFPLKERLLEVYPKLAILIENDVAVAAYGEYFLSKVETGQLFTYITLSTGVASASILNNELIKGNGFSGELGLIPVQAGLENNELRILEKCTSGVAIEEYGKQFFNDQTITTKDVFDKFYDGDETAENILNEVARSLAIGFTSVISLLDPNKIVVGGSVAVHHPALVELVKKKLANYLLEAQHDAIKRITVSTSPDAALIGSVSRLFE</sequence>
<keyword evidence="2" id="KW-0418">Kinase</keyword>
<organism evidence="2 3">
    <name type="scientific">Alkalibacterium gilvum</name>
    <dbReference type="NCBI Taxonomy" id="1130080"/>
    <lineage>
        <taxon>Bacteria</taxon>
        <taxon>Bacillati</taxon>
        <taxon>Bacillota</taxon>
        <taxon>Bacilli</taxon>
        <taxon>Lactobacillales</taxon>
        <taxon>Carnobacteriaceae</taxon>
        <taxon>Alkalibacterium</taxon>
    </lineage>
</organism>
<evidence type="ECO:0000313" key="2">
    <source>
        <dbReference type="EMBL" id="SEI56371.1"/>
    </source>
</evidence>
<dbReference type="GO" id="GO:0016301">
    <property type="term" value="F:kinase activity"/>
    <property type="evidence" value="ECO:0007669"/>
    <property type="project" value="UniProtKB-KW"/>
</dbReference>
<dbReference type="OrthoDB" id="9768323at2"/>
<dbReference type="EMBL" id="FNYW01000003">
    <property type="protein sequence ID" value="SEI56371.1"/>
    <property type="molecule type" value="Genomic_DNA"/>
</dbReference>
<protein>
    <submittedName>
        <fullName evidence="2">Glucokinase</fullName>
    </submittedName>
</protein>
<proteinExistence type="inferred from homology"/>
<reference evidence="3" key="1">
    <citation type="submission" date="2016-10" db="EMBL/GenBank/DDBJ databases">
        <authorList>
            <person name="Varghese N."/>
            <person name="Submissions S."/>
        </authorList>
    </citation>
    <scope>NUCLEOTIDE SEQUENCE [LARGE SCALE GENOMIC DNA]</scope>
    <source>
        <strain evidence="3">DSM 25751</strain>
    </source>
</reference>
<dbReference type="InterPro" id="IPR043129">
    <property type="entry name" value="ATPase_NBD"/>
</dbReference>
<evidence type="ECO:0000313" key="3">
    <source>
        <dbReference type="Proteomes" id="UP000198564"/>
    </source>
</evidence>
<name>A0A1H6RKN8_9LACT</name>
<gene>
    <name evidence="2" type="ORF">SAMN04488113_10373</name>
</gene>
<keyword evidence="3" id="KW-1185">Reference proteome</keyword>
<dbReference type="AlphaFoldDB" id="A0A1H6RKN8"/>
<dbReference type="SUPFAM" id="SSF53067">
    <property type="entry name" value="Actin-like ATPase domain"/>
    <property type="match status" value="1"/>
</dbReference>
<evidence type="ECO:0000256" key="1">
    <source>
        <dbReference type="ARBA" id="ARBA00006479"/>
    </source>
</evidence>
<dbReference type="STRING" id="1130080.SAMN04488113_10373"/>
<accession>A0A1H6RKN8</accession>